<feature type="chain" id="PRO_5047264613" evidence="2">
    <location>
        <begin position="20"/>
        <end position="440"/>
    </location>
</feature>
<keyword evidence="2" id="KW-0732">Signal</keyword>
<dbReference type="SUPFAM" id="SSF57997">
    <property type="entry name" value="Tropomyosin"/>
    <property type="match status" value="1"/>
</dbReference>
<feature type="coiled-coil region" evidence="1">
    <location>
        <begin position="29"/>
        <end position="216"/>
    </location>
</feature>
<dbReference type="SUPFAM" id="SSF49899">
    <property type="entry name" value="Concanavalin A-like lectins/glucanases"/>
    <property type="match status" value="1"/>
</dbReference>
<accession>A0ABW0C120</accession>
<organism evidence="3 4">
    <name type="scientific">Algoriphagus aquatilis</name>
    <dbReference type="NCBI Taxonomy" id="490186"/>
    <lineage>
        <taxon>Bacteria</taxon>
        <taxon>Pseudomonadati</taxon>
        <taxon>Bacteroidota</taxon>
        <taxon>Cytophagia</taxon>
        <taxon>Cytophagales</taxon>
        <taxon>Cyclobacteriaceae</taxon>
        <taxon>Algoriphagus</taxon>
    </lineage>
</organism>
<reference evidence="4" key="1">
    <citation type="journal article" date="2019" name="Int. J. Syst. Evol. Microbiol.">
        <title>The Global Catalogue of Microorganisms (GCM) 10K type strain sequencing project: providing services to taxonomists for standard genome sequencing and annotation.</title>
        <authorList>
            <consortium name="The Broad Institute Genomics Platform"/>
            <consortium name="The Broad Institute Genome Sequencing Center for Infectious Disease"/>
            <person name="Wu L."/>
            <person name="Ma J."/>
        </authorList>
    </citation>
    <scope>NUCLEOTIDE SEQUENCE [LARGE SCALE GENOMIC DNA]</scope>
    <source>
        <strain evidence="4">CGMCC 1.7030</strain>
    </source>
</reference>
<dbReference type="EMBL" id="JBHSKS010000024">
    <property type="protein sequence ID" value="MFC5193626.1"/>
    <property type="molecule type" value="Genomic_DNA"/>
</dbReference>
<evidence type="ECO:0000313" key="4">
    <source>
        <dbReference type="Proteomes" id="UP001596163"/>
    </source>
</evidence>
<evidence type="ECO:0000256" key="1">
    <source>
        <dbReference type="SAM" id="Coils"/>
    </source>
</evidence>
<dbReference type="Gene3D" id="1.10.287.1490">
    <property type="match status" value="1"/>
</dbReference>
<comment type="caution">
    <text evidence="3">The sequence shown here is derived from an EMBL/GenBank/DDBJ whole genome shotgun (WGS) entry which is preliminary data.</text>
</comment>
<sequence length="440" mass="48697">MKKLLFLFLLITCSTQSCTVVDTELLELVLEIKNQNQELLEEVKALQAKSDSLINELKNSAAKQEEVLKKVTDLQAELVKVLAQIGTLNEQLGAQNADLDEIKSQLADLQEKYQGILEQLEQLQKLSQILAEIEKLKGQLAELDGKYQVIQGSLTQTKEQLDALKGQVASLQAQLAENLTKISQLTSQLGEQGANIEKILAAIEELKKSCAEIKALLENQLSGKSPIPTNGLVGWWPFNGNANDESGNGNNGKLVGPLPASGKLGLPNSAYSFNGIKDIIEFPSPMLNGQVATTFSIFSRVFPKKIAYMGIWNKTGFWKEVNFTFKSDGSVELFWAFTNFSYNGGTSLPNLLKKDSWYDIIIVMESNKLNFYINGVFISSSIVNGKIDFSQAANDINRLGQIRISNIDTNFFDGIFDDLGFWNRALTAEEISKIYKGEGF</sequence>
<keyword evidence="4" id="KW-1185">Reference proteome</keyword>
<dbReference type="Gene3D" id="2.60.120.200">
    <property type="match status" value="1"/>
</dbReference>
<proteinExistence type="predicted"/>
<name>A0ABW0C120_9BACT</name>
<dbReference type="RefSeq" id="WP_377917743.1">
    <property type="nucleotide sequence ID" value="NZ_JBHSKS010000024.1"/>
</dbReference>
<keyword evidence="1" id="KW-0175">Coiled coil</keyword>
<evidence type="ECO:0000256" key="2">
    <source>
        <dbReference type="SAM" id="SignalP"/>
    </source>
</evidence>
<dbReference type="Pfam" id="PF13385">
    <property type="entry name" value="Laminin_G_3"/>
    <property type="match status" value="1"/>
</dbReference>
<dbReference type="Proteomes" id="UP001596163">
    <property type="component" value="Unassembled WGS sequence"/>
</dbReference>
<feature type="signal peptide" evidence="2">
    <location>
        <begin position="1"/>
        <end position="19"/>
    </location>
</feature>
<gene>
    <name evidence="3" type="ORF">ACFPIK_17770</name>
</gene>
<evidence type="ECO:0000313" key="3">
    <source>
        <dbReference type="EMBL" id="MFC5193626.1"/>
    </source>
</evidence>
<dbReference type="InterPro" id="IPR013320">
    <property type="entry name" value="ConA-like_dom_sf"/>
</dbReference>
<dbReference type="PROSITE" id="PS51257">
    <property type="entry name" value="PROKAR_LIPOPROTEIN"/>
    <property type="match status" value="1"/>
</dbReference>
<protein>
    <submittedName>
        <fullName evidence="3">LamG-like jellyroll fold domain-containing protein</fullName>
    </submittedName>
</protein>